<dbReference type="InParanoid" id="E4ZGD5"/>
<evidence type="ECO:0000313" key="1">
    <source>
        <dbReference type="EMBL" id="CBX90355.1"/>
    </source>
</evidence>
<dbReference type="Proteomes" id="UP000002668">
    <property type="component" value="Genome"/>
</dbReference>
<protein>
    <submittedName>
        <fullName evidence="1">Uncharacterized protein</fullName>
    </submittedName>
</protein>
<name>E4ZGD5_LEPMJ</name>
<dbReference type="AlphaFoldDB" id="E4ZGD5"/>
<evidence type="ECO:0000313" key="2">
    <source>
        <dbReference type="Proteomes" id="UP000002668"/>
    </source>
</evidence>
<organism evidence="1 2">
    <name type="scientific">Leptosphaeria maculans (strain JN3 / isolate v23.1.3 / race Av1-4-5-6-7-8)</name>
    <name type="common">Blackleg fungus</name>
    <name type="synonym">Phoma lingam</name>
    <dbReference type="NCBI Taxonomy" id="985895"/>
    <lineage>
        <taxon>Eukaryota</taxon>
        <taxon>Fungi</taxon>
        <taxon>Dikarya</taxon>
        <taxon>Ascomycota</taxon>
        <taxon>Pezizomycotina</taxon>
        <taxon>Dothideomycetes</taxon>
        <taxon>Pleosporomycetidae</taxon>
        <taxon>Pleosporales</taxon>
        <taxon>Pleosporineae</taxon>
        <taxon>Leptosphaeriaceae</taxon>
        <taxon>Plenodomus</taxon>
        <taxon>Plenodomus lingam/Leptosphaeria maculans species complex</taxon>
    </lineage>
</organism>
<dbReference type="HOGENOM" id="CLU_2961212_0_0_1"/>
<accession>E4ZGD5</accession>
<proteinExistence type="predicted"/>
<keyword evidence="2" id="KW-1185">Reference proteome</keyword>
<sequence>MVTQAHTHTLSLSLSLTHTHTRTNKFEQQPQIALSSRLTVQPAGGTETKAGGFDSIMLL</sequence>
<reference evidence="2" key="1">
    <citation type="journal article" date="2011" name="Nat. Commun.">
        <title>Effector diversification within compartments of the Leptosphaeria maculans genome affected by Repeat-Induced Point mutations.</title>
        <authorList>
            <person name="Rouxel T."/>
            <person name="Grandaubert J."/>
            <person name="Hane J.K."/>
            <person name="Hoede C."/>
            <person name="van de Wouw A.P."/>
            <person name="Couloux A."/>
            <person name="Dominguez V."/>
            <person name="Anthouard V."/>
            <person name="Bally P."/>
            <person name="Bourras S."/>
            <person name="Cozijnsen A.J."/>
            <person name="Ciuffetti L.M."/>
            <person name="Degrave A."/>
            <person name="Dilmaghani A."/>
            <person name="Duret L."/>
            <person name="Fudal I."/>
            <person name="Goodwin S.B."/>
            <person name="Gout L."/>
            <person name="Glaser N."/>
            <person name="Linglin J."/>
            <person name="Kema G.H.J."/>
            <person name="Lapalu N."/>
            <person name="Lawrence C.B."/>
            <person name="May K."/>
            <person name="Meyer M."/>
            <person name="Ollivier B."/>
            <person name="Poulain J."/>
            <person name="Schoch C.L."/>
            <person name="Simon A."/>
            <person name="Spatafora J.W."/>
            <person name="Stachowiak A."/>
            <person name="Turgeon B.G."/>
            <person name="Tyler B.M."/>
            <person name="Vincent D."/>
            <person name="Weissenbach J."/>
            <person name="Amselem J."/>
            <person name="Quesneville H."/>
            <person name="Oliver R.P."/>
            <person name="Wincker P."/>
            <person name="Balesdent M.-H."/>
            <person name="Howlett B.J."/>
        </authorList>
    </citation>
    <scope>NUCLEOTIDE SEQUENCE [LARGE SCALE GENOMIC DNA]</scope>
    <source>
        <strain evidence="2">JN3 / isolate v23.1.3 / race Av1-4-5-6-7-8</strain>
    </source>
</reference>
<dbReference type="EMBL" id="FP929064">
    <property type="protein sequence ID" value="CBX90355.1"/>
    <property type="molecule type" value="Genomic_DNA"/>
</dbReference>
<dbReference type="VEuPathDB" id="FungiDB:LEMA_uP064810.1"/>
<gene>
    <name evidence="1" type="ORF">LEMA_uP064810.1</name>
</gene>